<evidence type="ECO:0000256" key="7">
    <source>
        <dbReference type="ARBA" id="ARBA00022777"/>
    </source>
</evidence>
<keyword evidence="15" id="KW-1185">Reference proteome</keyword>
<feature type="binding site" evidence="12">
    <location>
        <position position="136"/>
    </location>
    <ligand>
        <name>substrate</name>
    </ligand>
</feature>
<gene>
    <name evidence="12" type="primary">rbsK</name>
    <name evidence="14" type="ORF">ACFQRL_10960</name>
</gene>
<evidence type="ECO:0000313" key="15">
    <source>
        <dbReference type="Proteomes" id="UP001596507"/>
    </source>
</evidence>
<dbReference type="InterPro" id="IPR002173">
    <property type="entry name" value="Carboh/pur_kinase_PfkB_CS"/>
</dbReference>
<dbReference type="SUPFAM" id="SSF53613">
    <property type="entry name" value="Ribokinase-like"/>
    <property type="match status" value="1"/>
</dbReference>
<sequence length="286" mass="27156">MTVHVVGSINLDTIVRVAVFPAPGETVLGSAARRVIGGKGANQALAATAAGARTTFTGAVGDDEAGRDALAQLRGAGIDIGGVRTTDAATGIALIAVDPSGENTIIVASGANALVDPSWCDRLALEAGDVVLVQGEVPVAAIDAAAAAAALGGARFVLNLAPPVEVSATTLAVCDPLVVNEHEASALGIAVDSAGGRVRSLVITLGAAGSAYADAQGKGTLPAAPAEVVDTIGAGDAFTGALAAALAGGAGLPAAVEAGAAYAAEIIGAVGANALAGSALISGSAS</sequence>
<dbReference type="EC" id="2.7.1.15" evidence="2 12"/>
<feature type="binding site" evidence="12">
    <location>
        <position position="232"/>
    </location>
    <ligand>
        <name>K(+)</name>
        <dbReference type="ChEBI" id="CHEBI:29103"/>
    </ligand>
</feature>
<dbReference type="EMBL" id="JBHTBE010000002">
    <property type="protein sequence ID" value="MFC7269482.1"/>
    <property type="molecule type" value="Genomic_DNA"/>
</dbReference>
<comment type="subcellular location">
    <subcellularLocation>
        <location evidence="12">Cytoplasm</location>
    </subcellularLocation>
</comment>
<feature type="binding site" evidence="12">
    <location>
        <begin position="235"/>
        <end position="236"/>
    </location>
    <ligand>
        <name>ATP</name>
        <dbReference type="ChEBI" id="CHEBI:30616"/>
    </ligand>
</feature>
<comment type="activity regulation">
    <text evidence="12">Activated by a monovalent cation that binds near, but not in, the active site. The most likely occupant of the site in vivo is potassium. Ion binding induces a conformational change that may alter substrate affinity.</text>
</comment>
<keyword evidence="4 12" id="KW-0808">Transferase</keyword>
<feature type="binding site" evidence="12">
    <location>
        <position position="230"/>
    </location>
    <ligand>
        <name>K(+)</name>
        <dbReference type="ChEBI" id="CHEBI:29103"/>
    </ligand>
</feature>
<keyword evidence="12" id="KW-0963">Cytoplasm</keyword>
<evidence type="ECO:0000256" key="2">
    <source>
        <dbReference type="ARBA" id="ARBA00012035"/>
    </source>
</evidence>
<comment type="cofactor">
    <cofactor evidence="12">
        <name>Mg(2+)</name>
        <dbReference type="ChEBI" id="CHEBI:18420"/>
    </cofactor>
    <text evidence="12">Requires a divalent cation, most likely magnesium in vivo, as an electrophilic catalyst to aid phosphoryl group transfer. It is the chelate of the metal and the nucleotide that is the actual substrate.</text>
</comment>
<dbReference type="Gene3D" id="3.40.1190.20">
    <property type="match status" value="1"/>
</dbReference>
<feature type="binding site" evidence="12">
    <location>
        <begin position="10"/>
        <end position="12"/>
    </location>
    <ligand>
        <name>substrate</name>
    </ligand>
</feature>
<name>A0ABW2HGB2_9MICO</name>
<dbReference type="InterPro" id="IPR002139">
    <property type="entry name" value="Ribo/fructo_kinase"/>
</dbReference>
<feature type="binding site" evidence="12">
    <location>
        <begin position="204"/>
        <end position="209"/>
    </location>
    <ligand>
        <name>ATP</name>
        <dbReference type="ChEBI" id="CHEBI:30616"/>
    </ligand>
</feature>
<evidence type="ECO:0000256" key="8">
    <source>
        <dbReference type="ARBA" id="ARBA00022840"/>
    </source>
</evidence>
<comment type="function">
    <text evidence="12">Catalyzes the phosphorylation of ribose at O-5 in a reaction requiring ATP and magnesium. The resulting D-ribose-5-phosphate can then be used either for sythesis of nucleotides, histidine, and tryptophan, or as a component of the pentose phosphate pathway.</text>
</comment>
<evidence type="ECO:0000256" key="9">
    <source>
        <dbReference type="ARBA" id="ARBA00022842"/>
    </source>
</evidence>
<evidence type="ECO:0000256" key="12">
    <source>
        <dbReference type="HAMAP-Rule" id="MF_01987"/>
    </source>
</evidence>
<organism evidence="14 15">
    <name type="scientific">Microbacterium fluvii</name>
    <dbReference type="NCBI Taxonomy" id="415215"/>
    <lineage>
        <taxon>Bacteria</taxon>
        <taxon>Bacillati</taxon>
        <taxon>Actinomycetota</taxon>
        <taxon>Actinomycetes</taxon>
        <taxon>Micrococcales</taxon>
        <taxon>Microbacteriaceae</taxon>
        <taxon>Microbacterium</taxon>
    </lineage>
</organism>
<dbReference type="HAMAP" id="MF_01987">
    <property type="entry name" value="Ribokinase"/>
    <property type="match status" value="1"/>
</dbReference>
<reference evidence="15" key="1">
    <citation type="journal article" date="2019" name="Int. J. Syst. Evol. Microbiol.">
        <title>The Global Catalogue of Microorganisms (GCM) 10K type strain sequencing project: providing services to taxonomists for standard genome sequencing and annotation.</title>
        <authorList>
            <consortium name="The Broad Institute Genomics Platform"/>
            <consortium name="The Broad Institute Genome Sequencing Center for Infectious Disease"/>
            <person name="Wu L."/>
            <person name="Ma J."/>
        </authorList>
    </citation>
    <scope>NUCLEOTIDE SEQUENCE [LARGE SCALE GENOMIC DNA]</scope>
    <source>
        <strain evidence="15">CGMCC 1.15772</strain>
    </source>
</reference>
<comment type="caution">
    <text evidence="14">The sequence shown here is derived from an EMBL/GenBank/DDBJ whole genome shotgun (WGS) entry which is preliminary data.</text>
</comment>
<dbReference type="PANTHER" id="PTHR10584">
    <property type="entry name" value="SUGAR KINASE"/>
    <property type="match status" value="1"/>
</dbReference>
<protein>
    <recommendedName>
        <fullName evidence="3 12">Ribokinase</fullName>
        <shortName evidence="12">RK</shortName>
        <ecNumber evidence="2 12">2.7.1.15</ecNumber>
    </recommendedName>
</protein>
<dbReference type="Pfam" id="PF00294">
    <property type="entry name" value="PfkB"/>
    <property type="match status" value="1"/>
</dbReference>
<accession>A0ABW2HGB2</accession>
<evidence type="ECO:0000256" key="1">
    <source>
        <dbReference type="ARBA" id="ARBA00005380"/>
    </source>
</evidence>
<keyword evidence="10 12" id="KW-0630">Potassium</keyword>
<keyword evidence="9 12" id="KW-0460">Magnesium</keyword>
<feature type="active site" description="Proton acceptor" evidence="12">
    <location>
        <position position="236"/>
    </location>
</feature>
<keyword evidence="8 12" id="KW-0067">ATP-binding</keyword>
<feature type="binding site" evidence="12">
    <location>
        <position position="236"/>
    </location>
    <ligand>
        <name>substrate</name>
    </ligand>
</feature>
<dbReference type="PROSITE" id="PS00584">
    <property type="entry name" value="PFKB_KINASES_2"/>
    <property type="match status" value="1"/>
</dbReference>
<evidence type="ECO:0000256" key="3">
    <source>
        <dbReference type="ARBA" id="ARBA00016943"/>
    </source>
</evidence>
<keyword evidence="6 12" id="KW-0547">Nucleotide-binding</keyword>
<evidence type="ECO:0000256" key="6">
    <source>
        <dbReference type="ARBA" id="ARBA00022741"/>
    </source>
</evidence>
<feature type="domain" description="Carbohydrate kinase PfkB" evidence="13">
    <location>
        <begin position="3"/>
        <end position="274"/>
    </location>
</feature>
<feature type="binding site" evidence="12">
    <location>
        <position position="271"/>
    </location>
    <ligand>
        <name>K(+)</name>
        <dbReference type="ChEBI" id="CHEBI:29103"/>
    </ligand>
</feature>
<dbReference type="PANTHER" id="PTHR10584:SF166">
    <property type="entry name" value="RIBOKINASE"/>
    <property type="match status" value="1"/>
</dbReference>
<feature type="binding site" evidence="12">
    <location>
        <position position="180"/>
    </location>
    <ligand>
        <name>ATP</name>
        <dbReference type="ChEBI" id="CHEBI:30616"/>
    </ligand>
</feature>
<feature type="binding site" evidence="12">
    <location>
        <begin position="38"/>
        <end position="42"/>
    </location>
    <ligand>
        <name>substrate</name>
    </ligand>
</feature>
<dbReference type="Proteomes" id="UP001596507">
    <property type="component" value="Unassembled WGS sequence"/>
</dbReference>
<comment type="catalytic activity">
    <reaction evidence="12">
        <text>D-ribose + ATP = D-ribose 5-phosphate + ADP + H(+)</text>
        <dbReference type="Rhea" id="RHEA:13697"/>
        <dbReference type="ChEBI" id="CHEBI:15378"/>
        <dbReference type="ChEBI" id="CHEBI:30616"/>
        <dbReference type="ChEBI" id="CHEBI:47013"/>
        <dbReference type="ChEBI" id="CHEBI:78346"/>
        <dbReference type="ChEBI" id="CHEBI:456216"/>
        <dbReference type="EC" id="2.7.1.15"/>
    </reaction>
</comment>
<feature type="binding site" evidence="12">
    <location>
        <position position="266"/>
    </location>
    <ligand>
        <name>K(+)</name>
        <dbReference type="ChEBI" id="CHEBI:29103"/>
    </ligand>
</feature>
<evidence type="ECO:0000259" key="13">
    <source>
        <dbReference type="Pfam" id="PF00294"/>
    </source>
</evidence>
<comment type="subunit">
    <text evidence="12">Homodimer.</text>
</comment>
<dbReference type="PRINTS" id="PR00990">
    <property type="entry name" value="RIBOKINASE"/>
</dbReference>
<dbReference type="GO" id="GO:0016301">
    <property type="term" value="F:kinase activity"/>
    <property type="evidence" value="ECO:0007669"/>
    <property type="project" value="UniProtKB-KW"/>
</dbReference>
<evidence type="ECO:0000256" key="11">
    <source>
        <dbReference type="ARBA" id="ARBA00023277"/>
    </source>
</evidence>
<dbReference type="RefSeq" id="WP_262874397.1">
    <property type="nucleotide sequence ID" value="NZ_BAABKW010000004.1"/>
</dbReference>
<comment type="caution">
    <text evidence="12">Lacks conserved residue(s) required for the propagation of feature annotation.</text>
</comment>
<comment type="similarity">
    <text evidence="1">Belongs to the carbohydrate kinase pfkB family.</text>
</comment>
<keyword evidence="7 12" id="KW-0418">Kinase</keyword>
<evidence type="ECO:0000313" key="14">
    <source>
        <dbReference type="EMBL" id="MFC7269482.1"/>
    </source>
</evidence>
<keyword evidence="5 12" id="KW-0479">Metal-binding</keyword>
<keyword evidence="11 12" id="KW-0119">Carbohydrate metabolism</keyword>
<evidence type="ECO:0000256" key="10">
    <source>
        <dbReference type="ARBA" id="ARBA00022958"/>
    </source>
</evidence>
<dbReference type="InterPro" id="IPR011877">
    <property type="entry name" value="Ribokinase"/>
</dbReference>
<dbReference type="InterPro" id="IPR029056">
    <property type="entry name" value="Ribokinase-like"/>
</dbReference>
<evidence type="ECO:0000256" key="4">
    <source>
        <dbReference type="ARBA" id="ARBA00022679"/>
    </source>
</evidence>
<comment type="pathway">
    <text evidence="12">Carbohydrate metabolism; D-ribose degradation; D-ribose 5-phosphate from beta-D-ribopyranose: step 2/2.</text>
</comment>
<dbReference type="InterPro" id="IPR011611">
    <property type="entry name" value="PfkB_dom"/>
</dbReference>
<evidence type="ECO:0000256" key="5">
    <source>
        <dbReference type="ARBA" id="ARBA00022723"/>
    </source>
</evidence>
<comment type="similarity">
    <text evidence="12">Belongs to the carbohydrate kinase PfkB family. Ribokinase subfamily.</text>
</comment>
<proteinExistence type="inferred from homology"/>
<feature type="binding site" evidence="12">
    <location>
        <position position="269"/>
    </location>
    <ligand>
        <name>K(+)</name>
        <dbReference type="ChEBI" id="CHEBI:29103"/>
    </ligand>
</feature>